<dbReference type="RefSeq" id="WP_071875079.1">
    <property type="nucleotide sequence ID" value="NZ_JBHSHF010000006.1"/>
</dbReference>
<name>A0A1L8QRG5_9ENTE</name>
<evidence type="ECO:0000313" key="3">
    <source>
        <dbReference type="EMBL" id="OJG10115.1"/>
    </source>
</evidence>
<dbReference type="SUPFAM" id="SSF51182">
    <property type="entry name" value="RmlC-like cupins"/>
    <property type="match status" value="1"/>
</dbReference>
<dbReference type="Pfam" id="PF07883">
    <property type="entry name" value="Cupin_2"/>
    <property type="match status" value="1"/>
</dbReference>
<dbReference type="OrthoDB" id="9797047at2"/>
<sequence>METMLNRRLFRIEEVSQFCEQEGKKTIFYETPKTAGAVWCLKPGQSVFTHAHTTSDDLWIVLKGTGTFFPEPGKEVTITKGDMVISYPGEQHGMKNTGDEDFVFVGVAGPMPMDLICFDDE</sequence>
<feature type="domain" description="Cupin type-2" evidence="2">
    <location>
        <begin position="38"/>
        <end position="105"/>
    </location>
</feature>
<dbReference type="STRING" id="328396.RU93_GL000365"/>
<dbReference type="Proteomes" id="UP000182149">
    <property type="component" value="Unassembled WGS sequence"/>
</dbReference>
<dbReference type="GO" id="GO:0046872">
    <property type="term" value="F:metal ion binding"/>
    <property type="evidence" value="ECO:0007669"/>
    <property type="project" value="UniProtKB-KW"/>
</dbReference>
<reference evidence="3 4" key="1">
    <citation type="submission" date="2014-12" db="EMBL/GenBank/DDBJ databases">
        <title>Draft genome sequences of 29 type strains of Enterococci.</title>
        <authorList>
            <person name="Zhong Z."/>
            <person name="Sun Z."/>
            <person name="Liu W."/>
            <person name="Zhang W."/>
            <person name="Zhang H."/>
        </authorList>
    </citation>
    <scope>NUCLEOTIDE SEQUENCE [LARGE SCALE GENOMIC DNA]</scope>
    <source>
        <strain evidence="3 4">DSM 17690</strain>
    </source>
</reference>
<dbReference type="InterPro" id="IPR051610">
    <property type="entry name" value="GPI/OXD"/>
</dbReference>
<accession>A0A1L8QRG5</accession>
<protein>
    <recommendedName>
        <fullName evidence="2">Cupin type-2 domain-containing protein</fullName>
    </recommendedName>
</protein>
<dbReference type="CDD" id="cd07008">
    <property type="entry name" value="cupin_yp_001338853-like"/>
    <property type="match status" value="1"/>
</dbReference>
<proteinExistence type="predicted"/>
<gene>
    <name evidence="3" type="ORF">RU93_GL000365</name>
</gene>
<dbReference type="InterPro" id="IPR013096">
    <property type="entry name" value="Cupin_2"/>
</dbReference>
<dbReference type="AlphaFoldDB" id="A0A1L8QRG5"/>
<dbReference type="PANTHER" id="PTHR35848">
    <property type="entry name" value="OXALATE-BINDING PROTEIN"/>
    <property type="match status" value="1"/>
</dbReference>
<dbReference type="Gene3D" id="2.60.120.10">
    <property type="entry name" value="Jelly Rolls"/>
    <property type="match status" value="1"/>
</dbReference>
<dbReference type="PANTHER" id="PTHR35848:SF6">
    <property type="entry name" value="CUPIN TYPE-2 DOMAIN-CONTAINING PROTEIN"/>
    <property type="match status" value="1"/>
</dbReference>
<comment type="caution">
    <text evidence="3">The sequence shown here is derived from an EMBL/GenBank/DDBJ whole genome shotgun (WGS) entry which is preliminary data.</text>
</comment>
<dbReference type="EMBL" id="JXKD01000010">
    <property type="protein sequence ID" value="OJG10115.1"/>
    <property type="molecule type" value="Genomic_DNA"/>
</dbReference>
<dbReference type="InterPro" id="IPR011051">
    <property type="entry name" value="RmlC_Cupin_sf"/>
</dbReference>
<evidence type="ECO:0000259" key="2">
    <source>
        <dbReference type="Pfam" id="PF07883"/>
    </source>
</evidence>
<dbReference type="InterPro" id="IPR014710">
    <property type="entry name" value="RmlC-like_jellyroll"/>
</dbReference>
<keyword evidence="4" id="KW-1185">Reference proteome</keyword>
<evidence type="ECO:0000256" key="1">
    <source>
        <dbReference type="ARBA" id="ARBA00022723"/>
    </source>
</evidence>
<organism evidence="3 4">
    <name type="scientific">Enterococcus aquimarinus</name>
    <dbReference type="NCBI Taxonomy" id="328396"/>
    <lineage>
        <taxon>Bacteria</taxon>
        <taxon>Bacillati</taxon>
        <taxon>Bacillota</taxon>
        <taxon>Bacilli</taxon>
        <taxon>Lactobacillales</taxon>
        <taxon>Enterococcaceae</taxon>
        <taxon>Enterococcus</taxon>
    </lineage>
</organism>
<evidence type="ECO:0000313" key="4">
    <source>
        <dbReference type="Proteomes" id="UP000182149"/>
    </source>
</evidence>
<keyword evidence="1" id="KW-0479">Metal-binding</keyword>